<dbReference type="EMBL" id="BARS01044929">
    <property type="protein sequence ID" value="GAG40915.1"/>
    <property type="molecule type" value="Genomic_DNA"/>
</dbReference>
<accession>X0XCT3</accession>
<gene>
    <name evidence="1" type="ORF">S01H1_67807</name>
</gene>
<feature type="non-terminal residue" evidence="1">
    <location>
        <position position="1"/>
    </location>
</feature>
<proteinExistence type="predicted"/>
<evidence type="ECO:0000313" key="1">
    <source>
        <dbReference type="EMBL" id="GAG40915.1"/>
    </source>
</evidence>
<protein>
    <submittedName>
        <fullName evidence="1">Uncharacterized protein</fullName>
    </submittedName>
</protein>
<name>X0XCT3_9ZZZZ</name>
<dbReference type="AlphaFoldDB" id="X0XCT3"/>
<comment type="caution">
    <text evidence="1">The sequence shown here is derived from an EMBL/GenBank/DDBJ whole genome shotgun (WGS) entry which is preliminary data.</text>
</comment>
<sequence length="49" mass="5675">YELNKFIQVAPRAQANIVILLLSKLVPNQILIQNDEFTGLFHRILDLIK</sequence>
<organism evidence="1">
    <name type="scientific">marine sediment metagenome</name>
    <dbReference type="NCBI Taxonomy" id="412755"/>
    <lineage>
        <taxon>unclassified sequences</taxon>
        <taxon>metagenomes</taxon>
        <taxon>ecological metagenomes</taxon>
    </lineage>
</organism>
<reference evidence="1" key="1">
    <citation type="journal article" date="2014" name="Front. Microbiol.">
        <title>High frequency of phylogenetically diverse reductive dehalogenase-homologous genes in deep subseafloor sedimentary metagenomes.</title>
        <authorList>
            <person name="Kawai M."/>
            <person name="Futagami T."/>
            <person name="Toyoda A."/>
            <person name="Takaki Y."/>
            <person name="Nishi S."/>
            <person name="Hori S."/>
            <person name="Arai W."/>
            <person name="Tsubouchi T."/>
            <person name="Morono Y."/>
            <person name="Uchiyama I."/>
            <person name="Ito T."/>
            <person name="Fujiyama A."/>
            <person name="Inagaki F."/>
            <person name="Takami H."/>
        </authorList>
    </citation>
    <scope>NUCLEOTIDE SEQUENCE</scope>
    <source>
        <strain evidence="1">Expedition CK06-06</strain>
    </source>
</reference>